<sequence>MSGSGGGGGGDWRPEPKAPVPVPNAGGNGGGGVGGSDPCVIDEVTSLNSVSPAALRNVGAGTLLNVVFVAGPPQRLVAQDASGQIVGSITSRSMLQIIECIQNGRRYVVEVLGIQGGSCQVRVRLA</sequence>
<keyword evidence="3" id="KW-1185">Reference proteome</keyword>
<dbReference type="KEGG" id="bgp:BGL_1c17290"/>
<dbReference type="AlphaFoldDB" id="A0A0B6RS73"/>
<organism evidence="2 3">
    <name type="scientific">Burkholderia plantarii</name>
    <dbReference type="NCBI Taxonomy" id="41899"/>
    <lineage>
        <taxon>Bacteria</taxon>
        <taxon>Pseudomonadati</taxon>
        <taxon>Pseudomonadota</taxon>
        <taxon>Betaproteobacteria</taxon>
        <taxon>Burkholderiales</taxon>
        <taxon>Burkholderiaceae</taxon>
        <taxon>Burkholderia</taxon>
    </lineage>
</organism>
<evidence type="ECO:0000313" key="2">
    <source>
        <dbReference type="EMBL" id="AJK46238.1"/>
    </source>
</evidence>
<dbReference type="EMBL" id="CP002580">
    <property type="protein sequence ID" value="AJK46238.1"/>
    <property type="molecule type" value="Genomic_DNA"/>
</dbReference>
<gene>
    <name evidence="2" type="ORF">BGL_1c17290</name>
</gene>
<proteinExistence type="predicted"/>
<feature type="compositionally biased region" description="Gly residues" evidence="1">
    <location>
        <begin position="26"/>
        <end position="35"/>
    </location>
</feature>
<dbReference type="Proteomes" id="UP000031838">
    <property type="component" value="Chromosome 1"/>
</dbReference>
<dbReference type="HOGENOM" id="CLU_1977377_0_0_4"/>
<feature type="region of interest" description="Disordered" evidence="1">
    <location>
        <begin position="1"/>
        <end position="37"/>
    </location>
</feature>
<accession>A0A0B6RS73</accession>
<name>A0A0B6RS73_BURPL</name>
<protein>
    <submittedName>
        <fullName evidence="2">Uncharacterized protein</fullName>
    </submittedName>
</protein>
<evidence type="ECO:0000256" key="1">
    <source>
        <dbReference type="SAM" id="MobiDB-lite"/>
    </source>
</evidence>
<reference evidence="3" key="1">
    <citation type="submission" date="2011-03" db="EMBL/GenBank/DDBJ databases">
        <authorList>
            <person name="Voget S."/>
            <person name="Streit W.R."/>
            <person name="Jaeger K.E."/>
            <person name="Daniel R."/>
        </authorList>
    </citation>
    <scope>NUCLEOTIDE SEQUENCE [LARGE SCALE GENOMIC DNA]</scope>
    <source>
        <strain evidence="3">PG1</strain>
    </source>
</reference>
<feature type="compositionally biased region" description="Gly residues" evidence="1">
    <location>
        <begin position="1"/>
        <end position="11"/>
    </location>
</feature>
<evidence type="ECO:0000313" key="3">
    <source>
        <dbReference type="Proteomes" id="UP000031838"/>
    </source>
</evidence>
<reference evidence="2 3" key="2">
    <citation type="journal article" date="2016" name="Appl. Microbiol. Biotechnol.">
        <title>Mutations improving production and secretion of extracellular lipase by Burkholderia glumae PG1.</title>
        <authorList>
            <person name="Knapp A."/>
            <person name="Voget S."/>
            <person name="Gao R."/>
            <person name="Zaburannyi N."/>
            <person name="Krysciak D."/>
            <person name="Breuer M."/>
            <person name="Hauer B."/>
            <person name="Streit W.R."/>
            <person name="Muller R."/>
            <person name="Daniel R."/>
            <person name="Jaeger K.E."/>
        </authorList>
    </citation>
    <scope>NUCLEOTIDE SEQUENCE [LARGE SCALE GENOMIC DNA]</scope>
    <source>
        <strain evidence="2 3">PG1</strain>
    </source>
</reference>